<dbReference type="KEGG" id="shd:SUTH_02924"/>
<dbReference type="PANTHER" id="PTHR14969:SF62">
    <property type="entry name" value="DECAPRENYLPHOSPHORYL-5-PHOSPHORIBOSE PHOSPHATASE RV3807C-RELATED"/>
    <property type="match status" value="1"/>
</dbReference>
<dbReference type="GO" id="GO:0016787">
    <property type="term" value="F:hydrolase activity"/>
    <property type="evidence" value="ECO:0007669"/>
    <property type="project" value="UniProtKB-KW"/>
</dbReference>
<evidence type="ECO:0000256" key="2">
    <source>
        <dbReference type="ARBA" id="ARBA00022475"/>
    </source>
</evidence>
<keyword evidence="6 7" id="KW-0472">Membrane</keyword>
<evidence type="ECO:0000313" key="9">
    <source>
        <dbReference type="EMBL" id="BAO30703.1"/>
    </source>
</evidence>
<organism evidence="9 10">
    <name type="scientific">Sulfuritalea hydrogenivorans sk43H</name>
    <dbReference type="NCBI Taxonomy" id="1223802"/>
    <lineage>
        <taxon>Bacteria</taxon>
        <taxon>Pseudomonadati</taxon>
        <taxon>Pseudomonadota</taxon>
        <taxon>Betaproteobacteria</taxon>
        <taxon>Nitrosomonadales</taxon>
        <taxon>Sterolibacteriaceae</taxon>
        <taxon>Sulfuritalea</taxon>
    </lineage>
</organism>
<feature type="transmembrane region" description="Helical" evidence="7">
    <location>
        <begin position="47"/>
        <end position="67"/>
    </location>
</feature>
<evidence type="ECO:0000256" key="4">
    <source>
        <dbReference type="ARBA" id="ARBA00022801"/>
    </source>
</evidence>
<dbReference type="InterPro" id="IPR000326">
    <property type="entry name" value="PAP2/HPO"/>
</dbReference>
<dbReference type="STRING" id="1223802.SUTH_02924"/>
<dbReference type="SUPFAM" id="SSF48317">
    <property type="entry name" value="Acid phosphatase/Vanadium-dependent haloperoxidase"/>
    <property type="match status" value="1"/>
</dbReference>
<evidence type="ECO:0000256" key="6">
    <source>
        <dbReference type="ARBA" id="ARBA00023136"/>
    </source>
</evidence>
<evidence type="ECO:0000259" key="8">
    <source>
        <dbReference type="SMART" id="SM00014"/>
    </source>
</evidence>
<proteinExistence type="predicted"/>
<evidence type="ECO:0000313" key="10">
    <source>
        <dbReference type="Proteomes" id="UP000031637"/>
    </source>
</evidence>
<evidence type="ECO:0000256" key="3">
    <source>
        <dbReference type="ARBA" id="ARBA00022692"/>
    </source>
</evidence>
<dbReference type="AlphaFoldDB" id="W0SLP5"/>
<keyword evidence="2" id="KW-1003">Cell membrane</keyword>
<dbReference type="GO" id="GO:0005886">
    <property type="term" value="C:plasma membrane"/>
    <property type="evidence" value="ECO:0007669"/>
    <property type="project" value="UniProtKB-SubCell"/>
</dbReference>
<feature type="domain" description="Phosphatidic acid phosphatase type 2/haloperoxidase" evidence="8">
    <location>
        <begin position="127"/>
        <end position="239"/>
    </location>
</feature>
<dbReference type="CDD" id="cd03392">
    <property type="entry name" value="PAP2_like_2"/>
    <property type="match status" value="1"/>
</dbReference>
<evidence type="ECO:0000256" key="7">
    <source>
        <dbReference type="SAM" id="Phobius"/>
    </source>
</evidence>
<keyword evidence="5 7" id="KW-1133">Transmembrane helix</keyword>
<evidence type="ECO:0000256" key="1">
    <source>
        <dbReference type="ARBA" id="ARBA00004651"/>
    </source>
</evidence>
<sequence>MAFLLNHGSLRRETCATPFRESALALRRYCGKRAWGICMTGSKASRVAAWWIAAVATPVAMAVWIGASANGIPGFDREGLTLAHAWRGPWLDAVFPILTRLGSMMVLLPLLVVGGVMLWRGGFRREAGFFAAAVIGASIFAQLAKHLVLRQRPDLFAALAPVASPLSFPSSHAVQVTALAVASGVLVVRLAPGCRRRAMPLLAALAVLVGFSRLYLQVHYPSDVLTGALAATFWVAGLRVLVFARG</sequence>
<dbReference type="Gene3D" id="1.20.144.10">
    <property type="entry name" value="Phosphatidic acid phosphatase type 2/haloperoxidase"/>
    <property type="match status" value="2"/>
</dbReference>
<dbReference type="SMART" id="SM00014">
    <property type="entry name" value="acidPPc"/>
    <property type="match status" value="1"/>
</dbReference>
<dbReference type="Proteomes" id="UP000031637">
    <property type="component" value="Chromosome"/>
</dbReference>
<evidence type="ECO:0000256" key="5">
    <source>
        <dbReference type="ARBA" id="ARBA00022989"/>
    </source>
</evidence>
<feature type="transmembrane region" description="Helical" evidence="7">
    <location>
        <begin position="126"/>
        <end position="144"/>
    </location>
</feature>
<accession>W0SLP5</accession>
<keyword evidence="10" id="KW-1185">Reference proteome</keyword>
<protein>
    <submittedName>
        <fullName evidence="9">Membrane-associated phospholipid phosphatase</fullName>
    </submittedName>
</protein>
<dbReference type="InterPro" id="IPR036938">
    <property type="entry name" value="PAP2/HPO_sf"/>
</dbReference>
<feature type="transmembrane region" description="Helical" evidence="7">
    <location>
        <begin position="97"/>
        <end position="119"/>
    </location>
</feature>
<comment type="subcellular location">
    <subcellularLocation>
        <location evidence="1">Cell membrane</location>
        <topology evidence="1">Multi-pass membrane protein</topology>
    </subcellularLocation>
</comment>
<dbReference type="PANTHER" id="PTHR14969">
    <property type="entry name" value="SPHINGOSINE-1-PHOSPHATE PHOSPHOHYDROLASE"/>
    <property type="match status" value="1"/>
</dbReference>
<reference evidence="9 10" key="1">
    <citation type="journal article" date="2014" name="Syst. Appl. Microbiol.">
        <title>Complete genomes of freshwater sulfur oxidizers Sulfuricella denitrificans skB26 and Sulfuritalea hydrogenivorans sk43H: genetic insights into the sulfur oxidation pathway of betaproteobacteria.</title>
        <authorList>
            <person name="Watanabe T."/>
            <person name="Kojima H."/>
            <person name="Fukui M."/>
        </authorList>
    </citation>
    <scope>NUCLEOTIDE SEQUENCE [LARGE SCALE GENOMIC DNA]</scope>
    <source>
        <strain evidence="9">DSM22779</strain>
    </source>
</reference>
<name>W0SLP5_9PROT</name>
<feature type="transmembrane region" description="Helical" evidence="7">
    <location>
        <begin position="198"/>
        <end position="218"/>
    </location>
</feature>
<gene>
    <name evidence="9" type="ORF">SUTH_02924</name>
</gene>
<feature type="transmembrane region" description="Helical" evidence="7">
    <location>
        <begin position="224"/>
        <end position="244"/>
    </location>
</feature>
<keyword evidence="3 7" id="KW-0812">Transmembrane</keyword>
<dbReference type="Pfam" id="PF01569">
    <property type="entry name" value="PAP2"/>
    <property type="match status" value="1"/>
</dbReference>
<feature type="transmembrane region" description="Helical" evidence="7">
    <location>
        <begin position="172"/>
        <end position="191"/>
    </location>
</feature>
<dbReference type="EMBL" id="AP012547">
    <property type="protein sequence ID" value="BAO30703.1"/>
    <property type="molecule type" value="Genomic_DNA"/>
</dbReference>
<keyword evidence="4" id="KW-0378">Hydrolase</keyword>
<dbReference type="HOGENOM" id="CLU_072573_3_0_4"/>